<evidence type="ECO:0000256" key="2">
    <source>
        <dbReference type="ARBA" id="ARBA00022840"/>
    </source>
</evidence>
<dbReference type="InterPro" id="IPR029016">
    <property type="entry name" value="GAF-like_dom_sf"/>
</dbReference>
<proteinExistence type="predicted"/>
<evidence type="ECO:0000313" key="4">
    <source>
        <dbReference type="EMBL" id="GAA2366568.1"/>
    </source>
</evidence>
<dbReference type="SUPFAM" id="SSF46689">
    <property type="entry name" value="Homeodomain-like"/>
    <property type="match status" value="1"/>
</dbReference>
<keyword evidence="5" id="KW-1185">Reference proteome</keyword>
<feature type="domain" description="Sigma-54 factor interaction" evidence="3">
    <location>
        <begin position="401"/>
        <end position="459"/>
    </location>
</feature>
<name>A0ABN3H329_9ACTN</name>
<dbReference type="Pfam" id="PF02954">
    <property type="entry name" value="HTH_8"/>
    <property type="match status" value="1"/>
</dbReference>
<sequence length="534" mass="56775">MTTPLPQRDVIAASWRRVTQSGLSPDSPFRPAVRDIADDRLLDAARPVLARAASMLSGTTTALLLVDQDCRMVSRVSADSTLERHLESVGAVEGAACDESRMGTTALGTTVEVRGDVVINGSEHYLEQFRSLSCFGRPIVHPATRRVAGAICMTEVAPQINPLSVPLVRGLVDDIAERLLNRTHADHRAVIAAFEKTSSRRDVAVAAVGDDLQLTNALAAQLLGSADFGSLRAMLHDRSERRRTITLVSGIEADIEIDRVDGVRHAAVFRLRPRVGHRTPADPVPRAAAASVAICGEPGTGRTTEAQSLIPDDRRVRLDVAAALLDGTPPDVAAAIREARSAGHGLVVDGADLLDDRSIRLLQAAIATHRPDLPPIVVVCEPVTGGAAGLAALVGCCRTRVTLPPLRQRTSEIVSLAQRMLERCDRRLELGPDAADALACQEWPGNLTEMSVVLGAAAETTLARGGRQLTAADLPEGYRGSSRASRLMGLEQAERQAIIDALDAADGNKSHAAKALGVSRTTLYARIRALGISR</sequence>
<dbReference type="PANTHER" id="PTHR32071">
    <property type="entry name" value="TRANSCRIPTIONAL REGULATORY PROTEIN"/>
    <property type="match status" value="1"/>
</dbReference>
<dbReference type="Gene3D" id="3.30.450.40">
    <property type="match status" value="1"/>
</dbReference>
<evidence type="ECO:0000259" key="3">
    <source>
        <dbReference type="PROSITE" id="PS50045"/>
    </source>
</evidence>
<dbReference type="EMBL" id="BAAARB010000001">
    <property type="protein sequence ID" value="GAA2366568.1"/>
    <property type="molecule type" value="Genomic_DNA"/>
</dbReference>
<keyword evidence="2" id="KW-0067">ATP-binding</keyword>
<accession>A0ABN3H329</accession>
<protein>
    <submittedName>
        <fullName evidence="4">Transcriptional regulator MimR</fullName>
    </submittedName>
</protein>
<dbReference type="Gene3D" id="1.10.10.60">
    <property type="entry name" value="Homeodomain-like"/>
    <property type="match status" value="1"/>
</dbReference>
<dbReference type="SUPFAM" id="SSF52540">
    <property type="entry name" value="P-loop containing nucleoside triphosphate hydrolases"/>
    <property type="match status" value="1"/>
</dbReference>
<dbReference type="InterPro" id="IPR009057">
    <property type="entry name" value="Homeodomain-like_sf"/>
</dbReference>
<reference evidence="4 5" key="1">
    <citation type="journal article" date="2019" name="Int. J. Syst. Evol. Microbiol.">
        <title>The Global Catalogue of Microorganisms (GCM) 10K type strain sequencing project: providing services to taxonomists for standard genome sequencing and annotation.</title>
        <authorList>
            <consortium name="The Broad Institute Genomics Platform"/>
            <consortium name="The Broad Institute Genome Sequencing Center for Infectious Disease"/>
            <person name="Wu L."/>
            <person name="Ma J."/>
        </authorList>
    </citation>
    <scope>NUCLEOTIDE SEQUENCE [LARGE SCALE GENOMIC DNA]</scope>
    <source>
        <strain evidence="4 5">JCM 16227</strain>
    </source>
</reference>
<organism evidence="4 5">
    <name type="scientific">Gordonia cholesterolivorans</name>
    <dbReference type="NCBI Taxonomy" id="559625"/>
    <lineage>
        <taxon>Bacteria</taxon>
        <taxon>Bacillati</taxon>
        <taxon>Actinomycetota</taxon>
        <taxon>Actinomycetes</taxon>
        <taxon>Mycobacteriales</taxon>
        <taxon>Gordoniaceae</taxon>
        <taxon>Gordonia</taxon>
    </lineage>
</organism>
<dbReference type="Proteomes" id="UP001501170">
    <property type="component" value="Unassembled WGS sequence"/>
</dbReference>
<dbReference type="Gene3D" id="1.10.8.60">
    <property type="match status" value="1"/>
</dbReference>
<dbReference type="PANTHER" id="PTHR32071:SF81">
    <property type="entry name" value="PROPIONATE CATABOLISM OPERON REGULATORY PROTEIN"/>
    <property type="match status" value="1"/>
</dbReference>
<keyword evidence="1" id="KW-0547">Nucleotide-binding</keyword>
<evidence type="ECO:0000256" key="1">
    <source>
        <dbReference type="ARBA" id="ARBA00022741"/>
    </source>
</evidence>
<dbReference type="InterPro" id="IPR002197">
    <property type="entry name" value="HTH_Fis"/>
</dbReference>
<gene>
    <name evidence="4" type="primary">mimR</name>
    <name evidence="4" type="ORF">GCM10009855_02320</name>
</gene>
<dbReference type="InterPro" id="IPR002078">
    <property type="entry name" value="Sigma_54_int"/>
</dbReference>
<dbReference type="PRINTS" id="PR01590">
    <property type="entry name" value="HTHFIS"/>
</dbReference>
<dbReference type="InterPro" id="IPR027417">
    <property type="entry name" value="P-loop_NTPase"/>
</dbReference>
<dbReference type="PROSITE" id="PS50045">
    <property type="entry name" value="SIGMA54_INTERACT_4"/>
    <property type="match status" value="1"/>
</dbReference>
<comment type="caution">
    <text evidence="4">The sequence shown here is derived from an EMBL/GenBank/DDBJ whole genome shotgun (WGS) entry which is preliminary data.</text>
</comment>
<evidence type="ECO:0000313" key="5">
    <source>
        <dbReference type="Proteomes" id="UP001501170"/>
    </source>
</evidence>
<dbReference type="RefSeq" id="WP_346074708.1">
    <property type="nucleotide sequence ID" value="NZ_BAAARB010000001.1"/>
</dbReference>